<dbReference type="Proteomes" id="UP000002516">
    <property type="component" value="Chromosome"/>
</dbReference>
<protein>
    <recommendedName>
        <fullName evidence="4">Cell shape determination protein CcmA</fullName>
    </recommendedName>
</protein>
<dbReference type="AlphaFoldDB" id="Q87AZ3"/>
<evidence type="ECO:0000313" key="3">
    <source>
        <dbReference type="Proteomes" id="UP000002516"/>
    </source>
</evidence>
<proteinExistence type="inferred from homology"/>
<accession>Q87AZ3</accession>
<evidence type="ECO:0000313" key="2">
    <source>
        <dbReference type="EMBL" id="AAO29508.1"/>
    </source>
</evidence>
<dbReference type="PANTHER" id="PTHR35024">
    <property type="entry name" value="HYPOTHETICAL CYTOSOLIC PROTEIN"/>
    <property type="match status" value="1"/>
</dbReference>
<dbReference type="InterPro" id="IPR007607">
    <property type="entry name" value="BacA/B"/>
</dbReference>
<evidence type="ECO:0008006" key="4">
    <source>
        <dbReference type="Google" id="ProtNLM"/>
    </source>
</evidence>
<organism evidence="2 3">
    <name type="scientific">Xylella fastidiosa (strain Temecula1 / ATCC 700964)</name>
    <dbReference type="NCBI Taxonomy" id="183190"/>
    <lineage>
        <taxon>Bacteria</taxon>
        <taxon>Pseudomonadati</taxon>
        <taxon>Pseudomonadota</taxon>
        <taxon>Gammaproteobacteria</taxon>
        <taxon>Lysobacterales</taxon>
        <taxon>Lysobacteraceae</taxon>
        <taxon>Xylella</taxon>
    </lineage>
</organism>
<name>Q87AZ3_XYLFT</name>
<evidence type="ECO:0000256" key="1">
    <source>
        <dbReference type="ARBA" id="ARBA00044755"/>
    </source>
</evidence>
<dbReference type="EMBL" id="AE009442">
    <property type="protein sequence ID" value="AAO29508.1"/>
    <property type="molecule type" value="Genomic_DNA"/>
</dbReference>
<sequence>MPLTVLENSMFGNKSNRSDRNVVDTLIGPQAVITGDISFSGVLYVEGNIFGKVIADEGVSATLVVAEKGRIDGEVRAPVIVINGRLDGDVYAADRVELGGGACVHGNVHYKVVEMRVGAQLTGSLIHTNNQAALPPPDEPLSTLELETSVAAGP</sequence>
<dbReference type="HOGENOM" id="CLU_072799_7_0_6"/>
<comment type="similarity">
    <text evidence="1">Belongs to the bactofilin family.</text>
</comment>
<dbReference type="PANTHER" id="PTHR35024:SF4">
    <property type="entry name" value="POLYMER-FORMING CYTOSKELETAL PROTEIN"/>
    <property type="match status" value="1"/>
</dbReference>
<reference evidence="2 3" key="1">
    <citation type="journal article" date="2003" name="J. Bacteriol.">
        <title>Comparative analyses of the complete genome sequences of Pierce's disease and citrus variegated chlorosis strains of Xylella fastidiosa.</title>
        <authorList>
            <person name="Van Sluys M.A."/>
            <person name="de Oliveira M.C."/>
            <person name="Monteiro-Vitorello C.B."/>
            <person name="Miyaki C.Y."/>
            <person name="Furlan L.R."/>
            <person name="Camargo L.E."/>
            <person name="da Silva A.C."/>
            <person name="Moon D.H."/>
            <person name="Takita M.A."/>
            <person name="Lemos E.G."/>
            <person name="Machado M.A."/>
            <person name="Ferro M.I."/>
            <person name="da Silva F.R."/>
            <person name="Goldman M.H."/>
            <person name="Goldman G.H."/>
            <person name="Lemos M.V."/>
            <person name="El-Dorry H."/>
            <person name="Tsai S.M."/>
            <person name="Carrer H."/>
            <person name="Carraro D.M."/>
            <person name="de Oliveira R.C."/>
            <person name="Nunes L.R."/>
            <person name="Siqueira W.J."/>
            <person name="Coutinho L.L."/>
            <person name="Kimura E.T."/>
            <person name="Ferro E.S."/>
            <person name="Harakava R."/>
            <person name="Kuramae E.E."/>
            <person name="Marino C.L."/>
            <person name="Giglioti E."/>
            <person name="Abreu I.L."/>
            <person name="Alves L.M."/>
            <person name="do Amaral A.M."/>
            <person name="Baia G.S."/>
            <person name="Blanco S.R."/>
            <person name="Brito M.S."/>
            <person name="Cannavan F.S."/>
            <person name="Celestino A.V."/>
            <person name="da Cunha A.F."/>
            <person name="Fenille R.C."/>
            <person name="Ferro J.A."/>
            <person name="Formighieri E.F."/>
            <person name="Kishi L.T."/>
            <person name="Leoni S.G."/>
            <person name="Oliveira A.R."/>
            <person name="Rosa V.E.Jr."/>
            <person name="Sassaki F.T."/>
            <person name="Sena J.A."/>
            <person name="de Souza A.A."/>
            <person name="Truffi D."/>
            <person name="Tsukumo F."/>
            <person name="Yanai G.M."/>
            <person name="Zaros L.G."/>
            <person name="Civerolo E.L."/>
            <person name="Simpson A.J."/>
            <person name="Almeida N.F.Jr."/>
            <person name="Setubal J.C."/>
            <person name="Kitajima J.P."/>
        </authorList>
    </citation>
    <scope>NUCLEOTIDE SEQUENCE [LARGE SCALE GENOMIC DNA]</scope>
    <source>
        <strain evidence="3">Temecula1 / ATCC 700964</strain>
    </source>
</reference>
<dbReference type="Pfam" id="PF04519">
    <property type="entry name" value="Bactofilin"/>
    <property type="match status" value="1"/>
</dbReference>
<gene>
    <name evidence="2" type="ordered locus">PD_1668</name>
</gene>
<dbReference type="KEGG" id="xft:PD_1668"/>
<keyword evidence="3" id="KW-1185">Reference proteome</keyword>